<dbReference type="CDD" id="cd02947">
    <property type="entry name" value="TRX_family"/>
    <property type="match status" value="1"/>
</dbReference>
<feature type="domain" description="Thioredoxin" evidence="5">
    <location>
        <begin position="1"/>
        <end position="106"/>
    </location>
</feature>
<dbReference type="Pfam" id="PF00085">
    <property type="entry name" value="Thioredoxin"/>
    <property type="match status" value="1"/>
</dbReference>
<feature type="disulfide bond" description="Redox-active" evidence="4">
    <location>
        <begin position="33"/>
        <end position="36"/>
    </location>
</feature>
<protein>
    <recommendedName>
        <fullName evidence="2">Thioredoxin</fullName>
    </recommendedName>
</protein>
<comment type="similarity">
    <text evidence="2">Belongs to the thioredoxin family.</text>
</comment>
<reference evidence="6" key="1">
    <citation type="submission" date="2014-09" db="EMBL/GenBank/DDBJ databases">
        <authorList>
            <person name="Aslett A.Martin."/>
        </authorList>
    </citation>
    <scope>NUCLEOTIDE SEQUENCE</scope>
    <source>
        <strain evidence="6">ED321 Heterogonic</strain>
    </source>
</reference>
<evidence type="ECO:0000313" key="9">
    <source>
        <dbReference type="WormBase" id="SRAE_X000249200"/>
    </source>
</evidence>
<dbReference type="PROSITE" id="PS51352">
    <property type="entry name" value="THIOREDOXIN_2"/>
    <property type="match status" value="1"/>
</dbReference>
<name>A0A090KTT2_STRRB</name>
<dbReference type="InterPro" id="IPR036249">
    <property type="entry name" value="Thioredoxin-like_sf"/>
</dbReference>
<evidence type="ECO:0000259" key="5">
    <source>
        <dbReference type="PROSITE" id="PS51352"/>
    </source>
</evidence>
<keyword evidence="4" id="KW-0676">Redox-active center</keyword>
<feature type="site" description="Deprotonates C-terminal active site Cys" evidence="3">
    <location>
        <position position="27"/>
    </location>
</feature>
<dbReference type="PRINTS" id="PR00421">
    <property type="entry name" value="THIOREDOXIN"/>
</dbReference>
<dbReference type="CTD" id="36385573"/>
<reference evidence="7" key="2">
    <citation type="submission" date="2014-09" db="EMBL/GenBank/DDBJ databases">
        <authorList>
            <person name="Martin A.A."/>
        </authorList>
    </citation>
    <scope>NUCLEOTIDE SEQUENCE</scope>
    <source>
        <strain evidence="7">ED321</strain>
    </source>
</reference>
<dbReference type="RefSeq" id="XP_024500025.1">
    <property type="nucleotide sequence ID" value="XM_024645776.1"/>
</dbReference>
<dbReference type="AlphaFoldDB" id="A0A090KTT2"/>
<evidence type="ECO:0000256" key="2">
    <source>
        <dbReference type="PIRNR" id="PIRNR000077"/>
    </source>
</evidence>
<feature type="active site" description="Nucleophile" evidence="3">
    <location>
        <position position="33"/>
    </location>
</feature>
<reference evidence="8" key="3">
    <citation type="submission" date="2020-12" db="UniProtKB">
        <authorList>
            <consortium name="WormBaseParasite"/>
        </authorList>
    </citation>
    <scope>IDENTIFICATION</scope>
</reference>
<dbReference type="InterPro" id="IPR017937">
    <property type="entry name" value="Thioredoxin_CS"/>
</dbReference>
<dbReference type="Proteomes" id="UP000035682">
    <property type="component" value="Unplaced"/>
</dbReference>
<evidence type="ECO:0000313" key="8">
    <source>
        <dbReference type="WBParaSite" id="SRAE_X000249200.1"/>
    </source>
</evidence>
<dbReference type="Gene3D" id="3.40.30.10">
    <property type="entry name" value="Glutaredoxin"/>
    <property type="match status" value="1"/>
</dbReference>
<dbReference type="SUPFAM" id="SSF52833">
    <property type="entry name" value="Thioredoxin-like"/>
    <property type="match status" value="1"/>
</dbReference>
<evidence type="ECO:0000256" key="1">
    <source>
        <dbReference type="ARBA" id="ARBA00023157"/>
    </source>
</evidence>
<sequence>MSVKHVTSKSELDKIFSASKGSLIVLDFYASWCGPCHLVAPQFSKMAKKYTDVVFIKIDVDEAEDLAELYDVKVMPTFHFIKDDVTITVLEGNCVEEIKKNIEMHK</sequence>
<organism evidence="6">
    <name type="scientific">Strongyloides ratti</name>
    <name type="common">Parasitic roundworm</name>
    <dbReference type="NCBI Taxonomy" id="34506"/>
    <lineage>
        <taxon>Eukaryota</taxon>
        <taxon>Metazoa</taxon>
        <taxon>Ecdysozoa</taxon>
        <taxon>Nematoda</taxon>
        <taxon>Chromadorea</taxon>
        <taxon>Rhabditida</taxon>
        <taxon>Tylenchina</taxon>
        <taxon>Panagrolaimomorpha</taxon>
        <taxon>Strongyloidoidea</taxon>
        <taxon>Strongyloididae</taxon>
        <taxon>Strongyloides</taxon>
    </lineage>
</organism>
<feature type="site" description="Contributes to redox potential value" evidence="3">
    <location>
        <position position="34"/>
    </location>
</feature>
<dbReference type="PANTHER" id="PTHR46115">
    <property type="entry name" value="THIOREDOXIN-LIKE PROTEIN 1"/>
    <property type="match status" value="1"/>
</dbReference>
<keyword evidence="1 4" id="KW-1015">Disulfide bond</keyword>
<dbReference type="InterPro" id="IPR005746">
    <property type="entry name" value="Thioredoxin"/>
</dbReference>
<dbReference type="PROSITE" id="PS00194">
    <property type="entry name" value="THIOREDOXIN_1"/>
    <property type="match status" value="1"/>
</dbReference>
<evidence type="ECO:0000313" key="7">
    <source>
        <dbReference type="Proteomes" id="UP000035682"/>
    </source>
</evidence>
<keyword evidence="7" id="KW-1185">Reference proteome</keyword>
<feature type="active site" description="Nucleophile" evidence="3">
    <location>
        <position position="36"/>
    </location>
</feature>
<gene>
    <name evidence="6 8 9" type="ORF">SRAE_X000249200</name>
</gene>
<dbReference type="GO" id="GO:0015035">
    <property type="term" value="F:protein-disulfide reductase activity"/>
    <property type="evidence" value="ECO:0007669"/>
    <property type="project" value="InterPro"/>
</dbReference>
<evidence type="ECO:0000313" key="6">
    <source>
        <dbReference type="EMBL" id="CEF60816.1"/>
    </source>
</evidence>
<accession>A0A090KTT2</accession>
<dbReference type="WormBase" id="SRAE_X000249200">
    <property type="protein sequence ID" value="SRP00394"/>
    <property type="gene ID" value="WBGene00268079"/>
</dbReference>
<feature type="site" description="Contributes to redox potential value" evidence="3">
    <location>
        <position position="35"/>
    </location>
</feature>
<dbReference type="InterPro" id="IPR013766">
    <property type="entry name" value="Thioredoxin_domain"/>
</dbReference>
<evidence type="ECO:0000256" key="4">
    <source>
        <dbReference type="PIRSR" id="PIRSR000077-4"/>
    </source>
</evidence>
<dbReference type="PIRSF" id="PIRSF000077">
    <property type="entry name" value="Thioredoxin"/>
    <property type="match status" value="1"/>
</dbReference>
<proteinExistence type="inferred from homology"/>
<evidence type="ECO:0000256" key="3">
    <source>
        <dbReference type="PIRSR" id="PIRSR000077-1"/>
    </source>
</evidence>
<dbReference type="WBParaSite" id="SRAE_X000249200.1">
    <property type="protein sequence ID" value="SRAE_X000249200.1"/>
    <property type="gene ID" value="WBGene00268079"/>
</dbReference>
<dbReference type="OrthoDB" id="2121326at2759"/>
<dbReference type="EMBL" id="LN609402">
    <property type="protein sequence ID" value="CEF60816.1"/>
    <property type="molecule type" value="Genomic_DNA"/>
</dbReference>
<dbReference type="GeneID" id="36385573"/>
<dbReference type="OMA" id="FQFFVKG"/>